<dbReference type="eggNOG" id="COG0720">
    <property type="taxonomic scope" value="Bacteria"/>
</dbReference>
<dbReference type="AlphaFoldDB" id="M1WRX9"/>
<dbReference type="EMBL" id="FO203427">
    <property type="protein sequence ID" value="CCH49829.1"/>
    <property type="molecule type" value="Genomic_DNA"/>
</dbReference>
<dbReference type="KEGG" id="dpi:BN4_12594"/>
<dbReference type="SUPFAM" id="SSF55620">
    <property type="entry name" value="Tetrahydrobiopterin biosynthesis enzymes-like"/>
    <property type="match status" value="1"/>
</dbReference>
<evidence type="ECO:0000313" key="9">
    <source>
        <dbReference type="Proteomes" id="UP000011724"/>
    </source>
</evidence>
<dbReference type="EC" id="4.1.2.50" evidence="3"/>
<dbReference type="PATRIC" id="fig|879567.3.peg.2781"/>
<name>M1WRX9_PSEP2</name>
<evidence type="ECO:0000256" key="5">
    <source>
        <dbReference type="ARBA" id="ARBA00031449"/>
    </source>
</evidence>
<feature type="region of interest" description="Disordered" evidence="7">
    <location>
        <begin position="1"/>
        <end position="34"/>
    </location>
</feature>
<reference evidence="9" key="2">
    <citation type="journal article" date="2013" name="Stand. Genomic Sci.">
        <title>Complete genome sequence of Desulfocapsa sulfexigens, a marine deltaproteobacterium specialized in disproportionating inorganic sulfur compounds.</title>
        <authorList>
            <person name="Finster K.W."/>
            <person name="Kjeldsen K.U."/>
            <person name="Kube M."/>
            <person name="Reinhardt R."/>
            <person name="Mussmann M."/>
            <person name="Amann R."/>
            <person name="Schreiber L."/>
        </authorList>
    </citation>
    <scope>NUCLEOTIDE SEQUENCE [LARGE SCALE GENOMIC DNA]</scope>
    <source>
        <strain evidence="9">DSM 10523 / SB164P1</strain>
    </source>
</reference>
<evidence type="ECO:0000313" key="8">
    <source>
        <dbReference type="EMBL" id="CCH49829.1"/>
    </source>
</evidence>
<dbReference type="HOGENOM" id="CLU_111016_6_3_7"/>
<evidence type="ECO:0000256" key="6">
    <source>
        <dbReference type="ARBA" id="ARBA00048807"/>
    </source>
</evidence>
<evidence type="ECO:0000256" key="2">
    <source>
        <dbReference type="ARBA" id="ARBA00008900"/>
    </source>
</evidence>
<accession>M1WRX9</accession>
<comment type="similarity">
    <text evidence="2">Belongs to the PTPS family. QueD subfamily.</text>
</comment>
<organism evidence="8 9">
    <name type="scientific">Pseudodesulfovibrio piezophilus (strain DSM 21447 / JCM 15486 / C1TLV30)</name>
    <name type="common">Desulfovibrio piezophilus</name>
    <dbReference type="NCBI Taxonomy" id="1322246"/>
    <lineage>
        <taxon>Bacteria</taxon>
        <taxon>Pseudomonadati</taxon>
        <taxon>Thermodesulfobacteriota</taxon>
        <taxon>Desulfovibrionia</taxon>
        <taxon>Desulfovibrionales</taxon>
        <taxon>Desulfovibrionaceae</taxon>
    </lineage>
</organism>
<evidence type="ECO:0000256" key="7">
    <source>
        <dbReference type="SAM" id="MobiDB-lite"/>
    </source>
</evidence>
<gene>
    <name evidence="8" type="ordered locus">BN4_12594</name>
</gene>
<dbReference type="STRING" id="1322246.BN4_12594"/>
<dbReference type="NCBIfam" id="TIGR03367">
    <property type="entry name" value="queuosine_QueD"/>
    <property type="match status" value="1"/>
</dbReference>
<evidence type="ECO:0000256" key="1">
    <source>
        <dbReference type="ARBA" id="ARBA00005061"/>
    </source>
</evidence>
<dbReference type="UniPathway" id="UPA00391"/>
<dbReference type="InterPro" id="IPR007115">
    <property type="entry name" value="6-PTP_synth/QueD"/>
</dbReference>
<feature type="compositionally biased region" description="Low complexity" evidence="7">
    <location>
        <begin position="7"/>
        <end position="20"/>
    </location>
</feature>
<protein>
    <recommendedName>
        <fullName evidence="4">6-carboxy-5,6,7,8-tetrahydropterin synthase</fullName>
        <ecNumber evidence="3">4.1.2.50</ecNumber>
    </recommendedName>
    <alternativeName>
        <fullName evidence="5">Queuosine biosynthesis protein QueD</fullName>
    </alternativeName>
</protein>
<evidence type="ECO:0000256" key="4">
    <source>
        <dbReference type="ARBA" id="ARBA00018141"/>
    </source>
</evidence>
<dbReference type="Gene3D" id="3.30.479.10">
    <property type="entry name" value="6-pyruvoyl tetrahydropterin synthase/QueD"/>
    <property type="match status" value="1"/>
</dbReference>
<dbReference type="PANTHER" id="PTHR12589">
    <property type="entry name" value="PYRUVOYL TETRAHYDROBIOPTERIN SYNTHASE"/>
    <property type="match status" value="1"/>
</dbReference>
<sequence>MREERSQVSSGSVSGQLLSSPRIQESKEIGDPMPGKWKLTITQDFSASHQLRNYGGKCENMHGHNFGVEVVVEGDKLDKKVHYLVDFKEIKQCTKDILERLDHKHLNDVECFTEINPSSENIAMFIYKEMKDALPKQVRLSEVSVSEKDSSKATYWEE</sequence>
<dbReference type="InterPro" id="IPR038418">
    <property type="entry name" value="6-PTP_synth/QueD_sf"/>
</dbReference>
<dbReference type="Pfam" id="PF01242">
    <property type="entry name" value="PTPS"/>
    <property type="match status" value="1"/>
</dbReference>
<dbReference type="Proteomes" id="UP000011724">
    <property type="component" value="Chromosome"/>
</dbReference>
<evidence type="ECO:0000256" key="3">
    <source>
        <dbReference type="ARBA" id="ARBA00012982"/>
    </source>
</evidence>
<comment type="catalytic activity">
    <reaction evidence="6">
        <text>7,8-dihydroneopterin 3'-triphosphate + H2O = 6-carboxy-5,6,7,8-tetrahydropterin + triphosphate + acetaldehyde + 2 H(+)</text>
        <dbReference type="Rhea" id="RHEA:27966"/>
        <dbReference type="ChEBI" id="CHEBI:15343"/>
        <dbReference type="ChEBI" id="CHEBI:15377"/>
        <dbReference type="ChEBI" id="CHEBI:15378"/>
        <dbReference type="ChEBI" id="CHEBI:18036"/>
        <dbReference type="ChEBI" id="CHEBI:58462"/>
        <dbReference type="ChEBI" id="CHEBI:61032"/>
        <dbReference type="EC" id="4.1.2.50"/>
    </reaction>
</comment>
<proteinExistence type="inferred from homology"/>
<dbReference type="GO" id="GO:0070497">
    <property type="term" value="F:6-carboxytetrahydropterin synthase activity"/>
    <property type="evidence" value="ECO:0007669"/>
    <property type="project" value="UniProtKB-EC"/>
</dbReference>
<keyword evidence="9" id="KW-1185">Reference proteome</keyword>
<reference evidence="8 9" key="1">
    <citation type="journal article" date="2013" name="PLoS ONE">
        <title>The first genomic and proteomic characterization of a deep-sea sulfate reducer: insights into the piezophilic lifestyle of Desulfovibrio piezophilus.</title>
        <authorList>
            <person name="Pradel N."/>
            <person name="Ji B."/>
            <person name="Gimenez G."/>
            <person name="Talla E."/>
            <person name="Lenoble P."/>
            <person name="Garel M."/>
            <person name="Tamburini C."/>
            <person name="Fourquet P."/>
            <person name="Lebrun R."/>
            <person name="Bertin P."/>
            <person name="Denis Y."/>
            <person name="Pophillat M."/>
            <person name="Barbe V."/>
            <person name="Ollivier B."/>
            <person name="Dolla A."/>
        </authorList>
    </citation>
    <scope>NUCLEOTIDE SEQUENCE [LARGE SCALE GENOMIC DNA]</scope>
    <source>
        <strain evidence="9">DSM 10523 / SB164P1</strain>
    </source>
</reference>
<dbReference type="PANTHER" id="PTHR12589:SF8">
    <property type="entry name" value="6-CARBOXY-5,6,7,8-TETRAHYDROPTERIN SYNTHASE"/>
    <property type="match status" value="1"/>
</dbReference>
<comment type="pathway">
    <text evidence="1">Purine metabolism; 7-cyano-7-deazaguanine biosynthesis.</text>
</comment>